<name>A0A9E3ZTI9_9ENTE</name>
<accession>A0A9E3ZTI9</accession>
<keyword evidence="1" id="KW-1133">Transmembrane helix</keyword>
<gene>
    <name evidence="2" type="ORF">K8V42_03240</name>
</gene>
<sequence length="148" mass="17447">MHKKYAGYTVIELLLVLLLISLFASISIVFVPRVQERITVYQFLNQFEKNILLTQQSSLFSDEFTEFYREAEGERRLVFDLDHEYRIILPIPPVLKVSDFPLTRFSKDTGNMGISRKILFTWQNEQTQVLYSFLFGKGHYEKQISPTK</sequence>
<protein>
    <recommendedName>
        <fullName evidence="4">Prepilin-type N-terminal cleavage/methylation domain-containing protein</fullName>
    </recommendedName>
</protein>
<evidence type="ECO:0000313" key="2">
    <source>
        <dbReference type="EMBL" id="MCC9273288.1"/>
    </source>
</evidence>
<dbReference type="InterPro" id="IPR016785">
    <property type="entry name" value="ComGD"/>
</dbReference>
<keyword evidence="1" id="KW-0472">Membrane</keyword>
<evidence type="ECO:0000256" key="1">
    <source>
        <dbReference type="SAM" id="Phobius"/>
    </source>
</evidence>
<dbReference type="AlphaFoldDB" id="A0A9E3ZTI9"/>
<reference evidence="2" key="2">
    <citation type="submission" date="2021-11" db="EMBL/GenBank/DDBJ databases">
        <authorList>
            <person name="Gilroy R."/>
        </authorList>
    </citation>
    <scope>NUCLEOTIDE SEQUENCE</scope>
    <source>
        <strain evidence="2">150</strain>
    </source>
</reference>
<keyword evidence="1" id="KW-0812">Transmembrane</keyword>
<dbReference type="NCBIfam" id="NF040982">
    <property type="entry name" value="ComGD"/>
    <property type="match status" value="1"/>
</dbReference>
<dbReference type="Proteomes" id="UP000813384">
    <property type="component" value="Unassembled WGS sequence"/>
</dbReference>
<feature type="transmembrane region" description="Helical" evidence="1">
    <location>
        <begin position="6"/>
        <end position="31"/>
    </location>
</feature>
<evidence type="ECO:0008006" key="4">
    <source>
        <dbReference type="Google" id="ProtNLM"/>
    </source>
</evidence>
<proteinExistence type="predicted"/>
<organism evidence="2 3">
    <name type="scientific">Enterococcus aquimarinus</name>
    <dbReference type="NCBI Taxonomy" id="328396"/>
    <lineage>
        <taxon>Bacteria</taxon>
        <taxon>Bacillati</taxon>
        <taxon>Bacillota</taxon>
        <taxon>Bacilli</taxon>
        <taxon>Lactobacillales</taxon>
        <taxon>Enterococcaceae</taxon>
        <taxon>Enterococcus</taxon>
    </lineage>
</organism>
<dbReference type="EMBL" id="JAJJVO010000052">
    <property type="protein sequence ID" value="MCC9273288.1"/>
    <property type="molecule type" value="Genomic_DNA"/>
</dbReference>
<reference evidence="2" key="1">
    <citation type="journal article" date="2021" name="PeerJ">
        <title>Extensive microbial diversity within the chicken gut microbiome revealed by metagenomics and culture.</title>
        <authorList>
            <person name="Gilroy R."/>
            <person name="Ravi A."/>
            <person name="Getino M."/>
            <person name="Pursley I."/>
            <person name="Horton D.L."/>
            <person name="Alikhan N.F."/>
            <person name="Baker D."/>
            <person name="Gharbi K."/>
            <person name="Hall N."/>
            <person name="Watson M."/>
            <person name="Adriaenssens E.M."/>
            <person name="Foster-Nyarko E."/>
            <person name="Jarju S."/>
            <person name="Secka A."/>
            <person name="Antonio M."/>
            <person name="Oren A."/>
            <person name="Chaudhuri R.R."/>
            <person name="La Ragione R."/>
            <person name="Hildebrand F."/>
            <person name="Pallen M.J."/>
        </authorList>
    </citation>
    <scope>NUCLEOTIDE SEQUENCE</scope>
    <source>
        <strain evidence="2">150</strain>
    </source>
</reference>
<comment type="caution">
    <text evidence="2">The sequence shown here is derived from an EMBL/GenBank/DDBJ whole genome shotgun (WGS) entry which is preliminary data.</text>
</comment>
<evidence type="ECO:0000313" key="3">
    <source>
        <dbReference type="Proteomes" id="UP000813384"/>
    </source>
</evidence>